<feature type="transmembrane region" description="Helical" evidence="8">
    <location>
        <begin position="250"/>
        <end position="283"/>
    </location>
</feature>
<comment type="pathway">
    <text evidence="2">Secondary metabolite biosynthesis.</text>
</comment>
<dbReference type="Pfam" id="PF13813">
    <property type="entry name" value="MBOAT_2"/>
    <property type="match status" value="1"/>
</dbReference>
<dbReference type="Proteomes" id="UP000076761">
    <property type="component" value="Unassembled WGS sequence"/>
</dbReference>
<organism evidence="10 11">
    <name type="scientific">Neolentinus lepideus HHB14362 ss-1</name>
    <dbReference type="NCBI Taxonomy" id="1314782"/>
    <lineage>
        <taxon>Eukaryota</taxon>
        <taxon>Fungi</taxon>
        <taxon>Dikarya</taxon>
        <taxon>Basidiomycota</taxon>
        <taxon>Agaricomycotina</taxon>
        <taxon>Agaricomycetes</taxon>
        <taxon>Gloeophyllales</taxon>
        <taxon>Gloeophyllaceae</taxon>
        <taxon>Neolentinus</taxon>
    </lineage>
</organism>
<keyword evidence="6 8" id="KW-1133">Transmembrane helix</keyword>
<sequence>MEKMDFQLVQTSIPWLAPRPLTILGAVTPPLCYYLALLLLPPFLPSTADKVTQPAQSSSSGSFAICVLRCILAFWSFLTFLVLPFRYYVPVSSAFTYQLGLIGWYGAGRVFELFVLVPLLPLHPPTHMRYQSDSPPISPTTPTSTLLDESDPPARIFKDMDTSPQNTDDAAVKGWWERTVWALDLVTAMGGVGWDWATADVRHTPLRWHPSPSTQPYRLLTSLLPLLFLSLAGLRYLHPQPSESIFDLPILTRAAFVACLGIALYTLFDVAYTAAAFIVGLIVHCMDLHKRKIVYNSLLSFPPLYMHPLMEVCSLRDFWSRGWHRLFARYFLVYGVWPGHVLALAIQRMFCPSLPTTPLRSEPRIACDAQSCHGPSTSPSKPAHPYIHTSRYPRRTTTLSAQSGGEWGKVLGAFAISGVIHSIGDRNALVHFTPQGWTYAGEFWFFVLNGVGVVIELEVRRVVKEMRKKRGGETERWYDAYVGKVWTFGALLATGTLFADGWVRSGIIWEMTGGHVWRR</sequence>
<dbReference type="EMBL" id="KV425561">
    <property type="protein sequence ID" value="KZT27646.1"/>
    <property type="molecule type" value="Genomic_DNA"/>
</dbReference>
<protein>
    <recommendedName>
        <fullName evidence="9">Wax synthase domain-containing protein</fullName>
    </recommendedName>
</protein>
<evidence type="ECO:0000256" key="1">
    <source>
        <dbReference type="ARBA" id="ARBA00004141"/>
    </source>
</evidence>
<evidence type="ECO:0000256" key="6">
    <source>
        <dbReference type="ARBA" id="ARBA00022989"/>
    </source>
</evidence>
<evidence type="ECO:0000256" key="7">
    <source>
        <dbReference type="ARBA" id="ARBA00023136"/>
    </source>
</evidence>
<dbReference type="GO" id="GO:0016020">
    <property type="term" value="C:membrane"/>
    <property type="evidence" value="ECO:0007669"/>
    <property type="project" value="UniProtKB-SubCell"/>
</dbReference>
<accession>A0A165U4W1</accession>
<evidence type="ECO:0000313" key="10">
    <source>
        <dbReference type="EMBL" id="KZT27646.1"/>
    </source>
</evidence>
<name>A0A165U4W1_9AGAM</name>
<feature type="transmembrane region" description="Helical" evidence="8">
    <location>
        <begin position="326"/>
        <end position="346"/>
    </location>
</feature>
<evidence type="ECO:0000256" key="3">
    <source>
        <dbReference type="ARBA" id="ARBA00007282"/>
    </source>
</evidence>
<feature type="transmembrane region" description="Helical" evidence="8">
    <location>
        <begin position="61"/>
        <end position="82"/>
    </location>
</feature>
<dbReference type="InterPro" id="IPR032805">
    <property type="entry name" value="Wax_synthase_dom"/>
</dbReference>
<evidence type="ECO:0000256" key="5">
    <source>
        <dbReference type="ARBA" id="ARBA00022692"/>
    </source>
</evidence>
<evidence type="ECO:0000313" key="11">
    <source>
        <dbReference type="Proteomes" id="UP000076761"/>
    </source>
</evidence>
<reference evidence="10 11" key="1">
    <citation type="journal article" date="2016" name="Mol. Biol. Evol.">
        <title>Comparative Genomics of Early-Diverging Mushroom-Forming Fungi Provides Insights into the Origins of Lignocellulose Decay Capabilities.</title>
        <authorList>
            <person name="Nagy L.G."/>
            <person name="Riley R."/>
            <person name="Tritt A."/>
            <person name="Adam C."/>
            <person name="Daum C."/>
            <person name="Floudas D."/>
            <person name="Sun H."/>
            <person name="Yadav J.S."/>
            <person name="Pangilinan J."/>
            <person name="Larsson K.H."/>
            <person name="Matsuura K."/>
            <person name="Barry K."/>
            <person name="Labutti K."/>
            <person name="Kuo R."/>
            <person name="Ohm R.A."/>
            <person name="Bhattacharya S.S."/>
            <person name="Shirouzu T."/>
            <person name="Yoshinaga Y."/>
            <person name="Martin F.M."/>
            <person name="Grigoriev I.V."/>
            <person name="Hibbett D.S."/>
        </authorList>
    </citation>
    <scope>NUCLEOTIDE SEQUENCE [LARGE SCALE GENOMIC DNA]</scope>
    <source>
        <strain evidence="10 11">HHB14362 ss-1</strain>
    </source>
</reference>
<evidence type="ECO:0000259" key="9">
    <source>
        <dbReference type="Pfam" id="PF13813"/>
    </source>
</evidence>
<dbReference type="OrthoDB" id="1077582at2759"/>
<dbReference type="AlphaFoldDB" id="A0A165U4W1"/>
<keyword evidence="5 8" id="KW-0812">Transmembrane</keyword>
<dbReference type="PANTHER" id="PTHR31595">
    <property type="entry name" value="LONG-CHAIN-ALCOHOL O-FATTY-ACYLTRANSFERASE 3-RELATED"/>
    <property type="match status" value="1"/>
</dbReference>
<dbReference type="InterPro" id="IPR044851">
    <property type="entry name" value="Wax_synthase"/>
</dbReference>
<dbReference type="PANTHER" id="PTHR31595:SF57">
    <property type="entry name" value="OS04G0481900 PROTEIN"/>
    <property type="match status" value="1"/>
</dbReference>
<feature type="transmembrane region" description="Helical" evidence="8">
    <location>
        <begin position="217"/>
        <end position="238"/>
    </location>
</feature>
<dbReference type="InParanoid" id="A0A165U4W1"/>
<feature type="transmembrane region" description="Helical" evidence="8">
    <location>
        <begin position="443"/>
        <end position="459"/>
    </location>
</feature>
<comment type="similarity">
    <text evidence="3">Belongs to the wax synthase family.</text>
</comment>
<proteinExistence type="inferred from homology"/>
<keyword evidence="4" id="KW-0808">Transferase</keyword>
<dbReference type="GO" id="GO:0008374">
    <property type="term" value="F:O-acyltransferase activity"/>
    <property type="evidence" value="ECO:0007669"/>
    <property type="project" value="InterPro"/>
</dbReference>
<dbReference type="STRING" id="1314782.A0A165U4W1"/>
<evidence type="ECO:0000256" key="2">
    <source>
        <dbReference type="ARBA" id="ARBA00005179"/>
    </source>
</evidence>
<feature type="transmembrane region" description="Helical" evidence="8">
    <location>
        <begin position="102"/>
        <end position="122"/>
    </location>
</feature>
<keyword evidence="7 8" id="KW-0472">Membrane</keyword>
<feature type="domain" description="Wax synthase" evidence="9">
    <location>
        <begin position="303"/>
        <end position="342"/>
    </location>
</feature>
<evidence type="ECO:0000256" key="8">
    <source>
        <dbReference type="SAM" id="Phobius"/>
    </source>
</evidence>
<gene>
    <name evidence="10" type="ORF">NEOLEDRAFT_1240199</name>
</gene>
<comment type="subcellular location">
    <subcellularLocation>
        <location evidence="1">Membrane</location>
        <topology evidence="1">Multi-pass membrane protein</topology>
    </subcellularLocation>
</comment>
<evidence type="ECO:0000256" key="4">
    <source>
        <dbReference type="ARBA" id="ARBA00022679"/>
    </source>
</evidence>
<keyword evidence="11" id="KW-1185">Reference proteome</keyword>
<feature type="transmembrane region" description="Helical" evidence="8">
    <location>
        <begin position="20"/>
        <end position="40"/>
    </location>
</feature>
<dbReference type="GO" id="GO:0006629">
    <property type="term" value="P:lipid metabolic process"/>
    <property type="evidence" value="ECO:0007669"/>
    <property type="project" value="InterPro"/>
</dbReference>